<dbReference type="InterPro" id="IPR011990">
    <property type="entry name" value="TPR-like_helical_dom_sf"/>
</dbReference>
<evidence type="ECO:0000313" key="2">
    <source>
        <dbReference type="Proteomes" id="UP000317982"/>
    </source>
</evidence>
<dbReference type="Pfam" id="PF13432">
    <property type="entry name" value="TPR_16"/>
    <property type="match status" value="1"/>
</dbReference>
<evidence type="ECO:0000313" key="1">
    <source>
        <dbReference type="EMBL" id="TQS42388.1"/>
    </source>
</evidence>
<keyword evidence="2" id="KW-1185">Reference proteome</keyword>
<dbReference type="Gene3D" id="1.25.40.10">
    <property type="entry name" value="Tetratricopeptide repeat domain"/>
    <property type="match status" value="1"/>
</dbReference>
<reference evidence="1 2" key="1">
    <citation type="submission" date="2019-07" db="EMBL/GenBank/DDBJ databases">
        <title>Cryptosporangium phraense sp. nov., isolated from plant litter.</title>
        <authorList>
            <person name="Suriyachadkun C."/>
        </authorList>
    </citation>
    <scope>NUCLEOTIDE SEQUENCE [LARGE SCALE GENOMIC DNA]</scope>
    <source>
        <strain evidence="1 2">A-T 5661</strain>
    </source>
</reference>
<gene>
    <name evidence="1" type="ORF">FL583_24040</name>
</gene>
<dbReference type="AlphaFoldDB" id="A0A545AM46"/>
<protein>
    <submittedName>
        <fullName evidence="1">Tetratricopeptide repeat protein</fullName>
    </submittedName>
</protein>
<name>A0A545AM46_9ACTN</name>
<dbReference type="EMBL" id="VIRS01000018">
    <property type="protein sequence ID" value="TQS42388.1"/>
    <property type="molecule type" value="Genomic_DNA"/>
</dbReference>
<sequence>MAGWSLPGRAHVPSGRANVKPALRLADDRGRPPRVSDVRLADLGVHAPHGRYAPREADRALATLLTGDAPLVVVHGKRLTGTTRTVAEAVRTHLPDHTLLAFHPDPRVPLAALVAAAKRHAADGAVLWIDAAGTTALRQLGDIEVPDGVRVLVTAHSGLLAGARLPDPLVGAAVQVGSLTATDLDALRAVDVDVPAEPKPTRLGRLVVPLEPLRRALDGDAGLDRQALLRVFADWQRLDPPVPLTTEALAALYVDYRRELGPVGVPTLSRALEWAVDRGLVTAVGSRGFYYGSGLLSAVADQQRTPVSGRFWRYAARTFPADLRREVGLAAFDRGDYPHARDLLDDVADVPPRVMYGIAYRAHRSRSVAIARRWYEKAIAAGSVPARVDLGVLEAAEGRASVARTWFRAAIDGGDPGEASRAMHGLGVLEREHGNLDEARRWFTGAAASDDPVQAASAMVDLGALAEDLGDVDEARSWYERARAHSGRPISVLRPV</sequence>
<organism evidence="1 2">
    <name type="scientific">Cryptosporangium phraense</name>
    <dbReference type="NCBI Taxonomy" id="2593070"/>
    <lineage>
        <taxon>Bacteria</taxon>
        <taxon>Bacillati</taxon>
        <taxon>Actinomycetota</taxon>
        <taxon>Actinomycetes</taxon>
        <taxon>Cryptosporangiales</taxon>
        <taxon>Cryptosporangiaceae</taxon>
        <taxon>Cryptosporangium</taxon>
    </lineage>
</organism>
<dbReference type="RefSeq" id="WP_142707078.1">
    <property type="nucleotide sequence ID" value="NZ_VIRS01000018.1"/>
</dbReference>
<dbReference type="OrthoDB" id="4350430at2"/>
<dbReference type="SUPFAM" id="SSF81901">
    <property type="entry name" value="HCP-like"/>
    <property type="match status" value="1"/>
</dbReference>
<comment type="caution">
    <text evidence="1">The sequence shown here is derived from an EMBL/GenBank/DDBJ whole genome shotgun (WGS) entry which is preliminary data.</text>
</comment>
<accession>A0A545AM46</accession>
<proteinExistence type="predicted"/>
<dbReference type="Proteomes" id="UP000317982">
    <property type="component" value="Unassembled WGS sequence"/>
</dbReference>
<dbReference type="InParanoid" id="A0A545AM46"/>